<organism evidence="1">
    <name type="scientific">Rhizophora mucronata</name>
    <name type="common">Asiatic mangrove</name>
    <dbReference type="NCBI Taxonomy" id="61149"/>
    <lineage>
        <taxon>Eukaryota</taxon>
        <taxon>Viridiplantae</taxon>
        <taxon>Streptophyta</taxon>
        <taxon>Embryophyta</taxon>
        <taxon>Tracheophyta</taxon>
        <taxon>Spermatophyta</taxon>
        <taxon>Magnoliopsida</taxon>
        <taxon>eudicotyledons</taxon>
        <taxon>Gunneridae</taxon>
        <taxon>Pentapetalae</taxon>
        <taxon>rosids</taxon>
        <taxon>fabids</taxon>
        <taxon>Malpighiales</taxon>
        <taxon>Rhizophoraceae</taxon>
        <taxon>Rhizophora</taxon>
    </lineage>
</organism>
<proteinExistence type="predicted"/>
<accession>A0A2P2K0F0</accession>
<evidence type="ECO:0000313" key="1">
    <source>
        <dbReference type="EMBL" id="MBW99179.1"/>
    </source>
</evidence>
<reference evidence="1" key="1">
    <citation type="submission" date="2018-02" db="EMBL/GenBank/DDBJ databases">
        <title>Rhizophora mucronata_Transcriptome.</title>
        <authorList>
            <person name="Meera S.P."/>
            <person name="Sreeshan A."/>
            <person name="Augustine A."/>
        </authorList>
    </citation>
    <scope>NUCLEOTIDE SEQUENCE</scope>
    <source>
        <tissue evidence="1">Leaf</tissue>
    </source>
</reference>
<protein>
    <submittedName>
        <fullName evidence="1">Mitochondrial thiamine pyrophosphate carrier isoform X2</fullName>
    </submittedName>
</protein>
<name>A0A2P2K0F0_RHIMU</name>
<dbReference type="EMBL" id="GGEC01018696">
    <property type="protein sequence ID" value="MBW99179.1"/>
    <property type="molecule type" value="Transcribed_RNA"/>
</dbReference>
<sequence>MLSRKDFRLKDYRDTQGMALESSIKHTEICLMPVSKYCKQRVGLAFIRELFLQPSRLHQLAL</sequence>
<dbReference type="AlphaFoldDB" id="A0A2P2K0F0"/>